<dbReference type="PANTHER" id="PTHR30576:SF21">
    <property type="entry name" value="UDP-GLUCOSE:UNDECAPRENYL-PHOSPHATE GLUCOSE-1-PHOSPHATE TRANSFERASE"/>
    <property type="match status" value="1"/>
</dbReference>
<dbReference type="OrthoDB" id="9808602at2"/>
<keyword evidence="5" id="KW-1185">Reference proteome</keyword>
<dbReference type="EMBL" id="SNYI01000001">
    <property type="protein sequence ID" value="TDQ32767.1"/>
    <property type="molecule type" value="Genomic_DNA"/>
</dbReference>
<evidence type="ECO:0000313" key="5">
    <source>
        <dbReference type="Proteomes" id="UP000295468"/>
    </source>
</evidence>
<feature type="transmembrane region" description="Helical" evidence="2">
    <location>
        <begin position="107"/>
        <end position="128"/>
    </location>
</feature>
<feature type="domain" description="Bacterial sugar transferase" evidence="3">
    <location>
        <begin position="272"/>
        <end position="450"/>
    </location>
</feature>
<dbReference type="GO" id="GO:0009242">
    <property type="term" value="P:colanic acid biosynthetic process"/>
    <property type="evidence" value="ECO:0007669"/>
    <property type="project" value="TreeGrafter"/>
</dbReference>
<keyword evidence="4" id="KW-0808">Transferase</keyword>
<dbReference type="RefSeq" id="WP_133642803.1">
    <property type="nucleotide sequence ID" value="NZ_SNYI01000001.1"/>
</dbReference>
<gene>
    <name evidence="4" type="ORF">CLV82_0600</name>
</gene>
<dbReference type="Pfam" id="PF02397">
    <property type="entry name" value="Bac_transf"/>
    <property type="match status" value="1"/>
</dbReference>
<feature type="transmembrane region" description="Helical" evidence="2">
    <location>
        <begin position="266"/>
        <end position="293"/>
    </location>
</feature>
<sequence length="455" mass="53430">MARPAILNSIERKSMLLIGDFLIILASLNVFINHAIDKEFISFELKTYMFSLGIISYFTLAYILDFYNLEKVAKRRHILSQSLYITALYVFVVFLAAVIFFDVSFWRIPLLIFLLLTPLEIGLWRLFFGNIFKIIPTTKNVLYIYDDQTEKNLKEDLAIINGEEMETFYTVKLTFSVDHHSLKNKHMFLAATEKIDTWIINTKSYSSLPPDLERILLRSIIKGREVLSFTSFYENTYEALPIRSHNDSFYEILQLRNKKIRYLQKVFSFMVNFFLALFVGLIFLLSVPFVYLLNVFFNKGPLFYTQKRVGRYGKEFKIYKFRSMVVDAEKSGAMMATANDHRITPVGRMLRAFRIDELPQIISVIRGDMQFIGPRPERKVFVTQLNSIIPFYNTRHLIKPGITGWAQVKYKYGENLEDSVRKLEYDLYYIKNRSITLDLRIIFKTITTVIFSRGI</sequence>
<reference evidence="4 5" key="1">
    <citation type="submission" date="2019-03" db="EMBL/GenBank/DDBJ databases">
        <title>Genomic Encyclopedia of Archaeal and Bacterial Type Strains, Phase II (KMG-II): from individual species to whole genera.</title>
        <authorList>
            <person name="Goeker M."/>
        </authorList>
    </citation>
    <scope>NUCLEOTIDE SEQUENCE [LARGE SCALE GENOMIC DNA]</scope>
    <source>
        <strain evidence="4 5">DSM 18435</strain>
    </source>
</reference>
<comment type="similarity">
    <text evidence="1">Belongs to the bacterial sugar transferase family.</text>
</comment>
<name>A0A4R6TR30_9FLAO</name>
<keyword evidence="2" id="KW-0472">Membrane</keyword>
<dbReference type="GO" id="GO:0089702">
    <property type="term" value="F:undecaprenyl-phosphate glucose phosphotransferase activity"/>
    <property type="evidence" value="ECO:0007669"/>
    <property type="project" value="TreeGrafter"/>
</dbReference>
<evidence type="ECO:0000313" key="4">
    <source>
        <dbReference type="EMBL" id="TDQ32767.1"/>
    </source>
</evidence>
<evidence type="ECO:0000259" key="3">
    <source>
        <dbReference type="Pfam" id="PF02397"/>
    </source>
</evidence>
<feature type="transmembrane region" description="Helical" evidence="2">
    <location>
        <begin position="81"/>
        <end position="101"/>
    </location>
</feature>
<dbReference type="AlphaFoldDB" id="A0A4R6TR30"/>
<comment type="caution">
    <text evidence="4">The sequence shown here is derived from an EMBL/GenBank/DDBJ whole genome shotgun (WGS) entry which is preliminary data.</text>
</comment>
<proteinExistence type="inferred from homology"/>
<accession>A0A4R6TR30</accession>
<dbReference type="Proteomes" id="UP000295468">
    <property type="component" value="Unassembled WGS sequence"/>
</dbReference>
<dbReference type="PANTHER" id="PTHR30576">
    <property type="entry name" value="COLANIC BIOSYNTHESIS UDP-GLUCOSE LIPID CARRIER TRANSFERASE"/>
    <property type="match status" value="1"/>
</dbReference>
<keyword evidence="2" id="KW-1133">Transmembrane helix</keyword>
<dbReference type="InterPro" id="IPR003362">
    <property type="entry name" value="Bact_transf"/>
</dbReference>
<feature type="transmembrane region" description="Helical" evidence="2">
    <location>
        <begin position="48"/>
        <end position="69"/>
    </location>
</feature>
<keyword evidence="2" id="KW-0812">Transmembrane</keyword>
<protein>
    <submittedName>
        <fullName evidence="4">Exopolysaccharide biosynthesis polyprenyl glycosylphosphotransferase</fullName>
    </submittedName>
</protein>
<feature type="transmembrane region" description="Helical" evidence="2">
    <location>
        <begin position="16"/>
        <end position="36"/>
    </location>
</feature>
<evidence type="ECO:0000256" key="2">
    <source>
        <dbReference type="SAM" id="Phobius"/>
    </source>
</evidence>
<organism evidence="4 5">
    <name type="scientific">Zeaxanthinibacter enoshimensis</name>
    <dbReference type="NCBI Taxonomy" id="392009"/>
    <lineage>
        <taxon>Bacteria</taxon>
        <taxon>Pseudomonadati</taxon>
        <taxon>Bacteroidota</taxon>
        <taxon>Flavobacteriia</taxon>
        <taxon>Flavobacteriales</taxon>
        <taxon>Flavobacteriaceae</taxon>
        <taxon>Zeaxanthinibacter</taxon>
    </lineage>
</organism>
<evidence type="ECO:0000256" key="1">
    <source>
        <dbReference type="ARBA" id="ARBA00006464"/>
    </source>
</evidence>